<evidence type="ECO:0000256" key="2">
    <source>
        <dbReference type="ARBA" id="ARBA00023002"/>
    </source>
</evidence>
<evidence type="ECO:0000313" key="3">
    <source>
        <dbReference type="EMBL" id="KTD47931.1"/>
    </source>
</evidence>
<dbReference type="Gene3D" id="3.40.50.720">
    <property type="entry name" value="NAD(P)-binding Rossmann-like Domain"/>
    <property type="match status" value="1"/>
</dbReference>
<proteinExistence type="inferred from homology"/>
<dbReference type="STRING" id="45073.Lqui_2195"/>
<dbReference type="PRINTS" id="PR00081">
    <property type="entry name" value="GDHRDH"/>
</dbReference>
<dbReference type="PANTHER" id="PTHR43976">
    <property type="entry name" value="SHORT CHAIN DEHYDROGENASE"/>
    <property type="match status" value="1"/>
</dbReference>
<evidence type="ECO:0000313" key="4">
    <source>
        <dbReference type="Proteomes" id="UP000054618"/>
    </source>
</evidence>
<dbReference type="PANTHER" id="PTHR43976:SF16">
    <property type="entry name" value="SHORT-CHAIN DEHYDROGENASE_REDUCTASE FAMILY PROTEIN"/>
    <property type="match status" value="1"/>
</dbReference>
<reference evidence="3 4" key="1">
    <citation type="submission" date="2015-11" db="EMBL/GenBank/DDBJ databases">
        <title>Genomic analysis of 38 Legionella species identifies large and diverse effector repertoires.</title>
        <authorList>
            <person name="Burstein D."/>
            <person name="Amaro F."/>
            <person name="Zusman T."/>
            <person name="Lifshitz Z."/>
            <person name="Cohen O."/>
            <person name="Gilbert J.A."/>
            <person name="Pupko T."/>
            <person name="Shuman H.A."/>
            <person name="Segal G."/>
        </authorList>
    </citation>
    <scope>NUCLEOTIDE SEQUENCE [LARGE SCALE GENOMIC DNA]</scope>
    <source>
        <strain evidence="3 4">CDC#1442-AUS-E</strain>
    </source>
</reference>
<protein>
    <submittedName>
        <fullName evidence="3">Short chain type dehydrogenase/reductase</fullName>
    </submittedName>
</protein>
<dbReference type="SUPFAM" id="SSF51735">
    <property type="entry name" value="NAD(P)-binding Rossmann-fold domains"/>
    <property type="match status" value="1"/>
</dbReference>
<sequence length="295" mass="33212">MDKKIAVITGCSKKSGVGYNLACELLERGFKVIATVRNIERSELNKLNIPKPENLDIQVLDLCQKDSIDAFIKRVLSKYSYIDILVNNAANVAIGPVESAAEEDVLTTYQTKVFGPLALIRGFVPVMRQRRRGILTTTSSIFTSLPISMPGVGVYFSALAAFERLQESLAIELAPWNIKVINFQAGPIATELTRFEGSRTDIINEHYKNFTQQAYQWYDPSSFQTGTEVAQVFAEAIEAKEPDLCYQSSTFGRKLVETYRDDATGNQSFNVLVKHFENLYHEDECDWKIQRPTNS</sequence>
<gene>
    <name evidence="3" type="ORF">Lqui_2195</name>
</gene>
<dbReference type="PATRIC" id="fig|45073.5.peg.2318"/>
<dbReference type="InterPro" id="IPR036291">
    <property type="entry name" value="NAD(P)-bd_dom_sf"/>
</dbReference>
<dbReference type="InterPro" id="IPR051911">
    <property type="entry name" value="SDR_oxidoreductase"/>
</dbReference>
<evidence type="ECO:0000256" key="1">
    <source>
        <dbReference type="ARBA" id="ARBA00006484"/>
    </source>
</evidence>
<dbReference type="AlphaFoldDB" id="A0A0W0XTK7"/>
<keyword evidence="2" id="KW-0560">Oxidoreductase</keyword>
<dbReference type="EMBL" id="LNYS01000018">
    <property type="protein sequence ID" value="KTD47931.1"/>
    <property type="molecule type" value="Genomic_DNA"/>
</dbReference>
<dbReference type="CDD" id="cd05374">
    <property type="entry name" value="17beta-HSD-like_SDR_c"/>
    <property type="match status" value="1"/>
</dbReference>
<keyword evidence="4" id="KW-1185">Reference proteome</keyword>
<organism evidence="3 4">
    <name type="scientific">Legionella quinlivanii</name>
    <dbReference type="NCBI Taxonomy" id="45073"/>
    <lineage>
        <taxon>Bacteria</taxon>
        <taxon>Pseudomonadati</taxon>
        <taxon>Pseudomonadota</taxon>
        <taxon>Gammaproteobacteria</taxon>
        <taxon>Legionellales</taxon>
        <taxon>Legionellaceae</taxon>
        <taxon>Legionella</taxon>
    </lineage>
</organism>
<dbReference type="Proteomes" id="UP000054618">
    <property type="component" value="Unassembled WGS sequence"/>
</dbReference>
<dbReference type="RefSeq" id="WP_058508286.1">
    <property type="nucleotide sequence ID" value="NZ_CAAAIK010000009.1"/>
</dbReference>
<comment type="similarity">
    <text evidence="1">Belongs to the short-chain dehydrogenases/reductases (SDR) family.</text>
</comment>
<accession>A0A0W0XTK7</accession>
<dbReference type="InterPro" id="IPR002347">
    <property type="entry name" value="SDR_fam"/>
</dbReference>
<name>A0A0W0XTK7_9GAMM</name>
<comment type="caution">
    <text evidence="3">The sequence shown here is derived from an EMBL/GenBank/DDBJ whole genome shotgun (WGS) entry which is preliminary data.</text>
</comment>
<dbReference type="Pfam" id="PF00106">
    <property type="entry name" value="adh_short"/>
    <property type="match status" value="1"/>
</dbReference>
<dbReference type="GO" id="GO:0016491">
    <property type="term" value="F:oxidoreductase activity"/>
    <property type="evidence" value="ECO:0007669"/>
    <property type="project" value="UniProtKB-KW"/>
</dbReference>